<dbReference type="EMBL" id="LAZR01013232">
    <property type="protein sequence ID" value="KKM22919.1"/>
    <property type="molecule type" value="Genomic_DNA"/>
</dbReference>
<gene>
    <name evidence="1" type="ORF">LCGC14_1620460</name>
</gene>
<name>A0A0F9ISI3_9ZZZZ</name>
<protein>
    <submittedName>
        <fullName evidence="1">Uncharacterized protein</fullName>
    </submittedName>
</protein>
<organism evidence="1">
    <name type="scientific">marine sediment metagenome</name>
    <dbReference type="NCBI Taxonomy" id="412755"/>
    <lineage>
        <taxon>unclassified sequences</taxon>
        <taxon>metagenomes</taxon>
        <taxon>ecological metagenomes</taxon>
    </lineage>
</organism>
<reference evidence="1" key="1">
    <citation type="journal article" date="2015" name="Nature">
        <title>Complex archaea that bridge the gap between prokaryotes and eukaryotes.</title>
        <authorList>
            <person name="Spang A."/>
            <person name="Saw J.H."/>
            <person name="Jorgensen S.L."/>
            <person name="Zaremba-Niedzwiedzka K."/>
            <person name="Martijn J."/>
            <person name="Lind A.E."/>
            <person name="van Eijk R."/>
            <person name="Schleper C."/>
            <person name="Guy L."/>
            <person name="Ettema T.J."/>
        </authorList>
    </citation>
    <scope>NUCLEOTIDE SEQUENCE</scope>
</reference>
<evidence type="ECO:0000313" key="1">
    <source>
        <dbReference type="EMBL" id="KKM22919.1"/>
    </source>
</evidence>
<comment type="caution">
    <text evidence="1">The sequence shown here is derived from an EMBL/GenBank/DDBJ whole genome shotgun (WGS) entry which is preliminary data.</text>
</comment>
<accession>A0A0F9ISI3</accession>
<proteinExistence type="predicted"/>
<sequence length="63" mass="7501">MKSFDYTTAKFSCPQCRKPLDYAGYTAFSCKQCKRGFTIRRHLTFPELEEKNKPVPMYEDPWL</sequence>
<dbReference type="AlphaFoldDB" id="A0A0F9ISI3"/>